<name>A0A4C1TUB3_EUMVA</name>
<proteinExistence type="predicted"/>
<reference evidence="1 2" key="1">
    <citation type="journal article" date="2019" name="Commun. Biol.">
        <title>The bagworm genome reveals a unique fibroin gene that provides high tensile strength.</title>
        <authorList>
            <person name="Kono N."/>
            <person name="Nakamura H."/>
            <person name="Ohtoshi R."/>
            <person name="Tomita M."/>
            <person name="Numata K."/>
            <person name="Arakawa K."/>
        </authorList>
    </citation>
    <scope>NUCLEOTIDE SEQUENCE [LARGE SCALE GENOMIC DNA]</scope>
</reference>
<organism evidence="1 2">
    <name type="scientific">Eumeta variegata</name>
    <name type="common">Bagworm moth</name>
    <name type="synonym">Eumeta japonica</name>
    <dbReference type="NCBI Taxonomy" id="151549"/>
    <lineage>
        <taxon>Eukaryota</taxon>
        <taxon>Metazoa</taxon>
        <taxon>Ecdysozoa</taxon>
        <taxon>Arthropoda</taxon>
        <taxon>Hexapoda</taxon>
        <taxon>Insecta</taxon>
        <taxon>Pterygota</taxon>
        <taxon>Neoptera</taxon>
        <taxon>Endopterygota</taxon>
        <taxon>Lepidoptera</taxon>
        <taxon>Glossata</taxon>
        <taxon>Ditrysia</taxon>
        <taxon>Tineoidea</taxon>
        <taxon>Psychidae</taxon>
        <taxon>Oiketicinae</taxon>
        <taxon>Eumeta</taxon>
    </lineage>
</organism>
<evidence type="ECO:0000313" key="2">
    <source>
        <dbReference type="Proteomes" id="UP000299102"/>
    </source>
</evidence>
<gene>
    <name evidence="1" type="ORF">EVAR_12319_1</name>
</gene>
<keyword evidence="2" id="KW-1185">Reference proteome</keyword>
<dbReference type="EMBL" id="BGZK01000088">
    <property type="protein sequence ID" value="GBP17615.1"/>
    <property type="molecule type" value="Genomic_DNA"/>
</dbReference>
<evidence type="ECO:0000313" key="1">
    <source>
        <dbReference type="EMBL" id="GBP17615.1"/>
    </source>
</evidence>
<accession>A0A4C1TUB3</accession>
<protein>
    <submittedName>
        <fullName evidence="1">Uncharacterized protein</fullName>
    </submittedName>
</protein>
<dbReference type="Proteomes" id="UP000299102">
    <property type="component" value="Unassembled WGS sequence"/>
</dbReference>
<dbReference type="AlphaFoldDB" id="A0A4C1TUB3"/>
<sequence length="78" mass="8366">MARAAAASSRPAAPDSRLLRVRIRRSASDQRKVAVQHLLPSIDVSPFGQKGESRPTLTDLSGFVARLSTRAGAGRRVI</sequence>
<comment type="caution">
    <text evidence="1">The sequence shown here is derived from an EMBL/GenBank/DDBJ whole genome shotgun (WGS) entry which is preliminary data.</text>
</comment>